<feature type="signal peptide" evidence="2">
    <location>
        <begin position="1"/>
        <end position="23"/>
    </location>
</feature>
<feature type="region of interest" description="Disordered" evidence="1">
    <location>
        <begin position="177"/>
        <end position="204"/>
    </location>
</feature>
<dbReference type="SUPFAM" id="SSF53300">
    <property type="entry name" value="vWA-like"/>
    <property type="match status" value="1"/>
</dbReference>
<evidence type="ECO:0000313" key="4">
    <source>
        <dbReference type="Proteomes" id="UP000187266"/>
    </source>
</evidence>
<dbReference type="EMBL" id="CP019124">
    <property type="protein sequence ID" value="APX90942.1"/>
    <property type="molecule type" value="Genomic_DNA"/>
</dbReference>
<dbReference type="InterPro" id="IPR036465">
    <property type="entry name" value="vWFA_dom_sf"/>
</dbReference>
<dbReference type="AlphaFoldDB" id="A0A1U7DLU0"/>
<evidence type="ECO:0008006" key="5">
    <source>
        <dbReference type="Google" id="ProtNLM"/>
    </source>
</evidence>
<protein>
    <recommendedName>
        <fullName evidence="5">VWFA domain-containing protein</fullName>
    </recommendedName>
</protein>
<proteinExistence type="predicted"/>
<dbReference type="PROSITE" id="PS51257">
    <property type="entry name" value="PROKAR_LIPOPROTEIN"/>
    <property type="match status" value="1"/>
</dbReference>
<name>A0A1U7DLU0_9RHOB</name>
<evidence type="ECO:0000256" key="1">
    <source>
        <dbReference type="SAM" id="MobiDB-lite"/>
    </source>
</evidence>
<reference evidence="3 4" key="1">
    <citation type="submission" date="2017-01" db="EMBL/GenBank/DDBJ databases">
        <title>Genomic analysis of Xuhuaishuia manganoxidans DY6-4.</title>
        <authorList>
            <person name="Wang X."/>
        </authorList>
    </citation>
    <scope>NUCLEOTIDE SEQUENCE [LARGE SCALE GENOMIC DNA]</scope>
    <source>
        <strain evidence="3 4">DY6-4</strain>
    </source>
</reference>
<feature type="chain" id="PRO_5012120591" description="VWFA domain-containing protein" evidence="2">
    <location>
        <begin position="24"/>
        <end position="267"/>
    </location>
</feature>
<evidence type="ECO:0000256" key="2">
    <source>
        <dbReference type="SAM" id="SignalP"/>
    </source>
</evidence>
<feature type="compositionally biased region" description="Gly residues" evidence="1">
    <location>
        <begin position="177"/>
        <end position="201"/>
    </location>
</feature>
<keyword evidence="4" id="KW-1185">Reference proteome</keyword>
<dbReference type="STRING" id="1267768.BV394_03675"/>
<dbReference type="OrthoDB" id="9792179at2"/>
<dbReference type="InterPro" id="IPR010607">
    <property type="entry name" value="DUF1194"/>
</dbReference>
<evidence type="ECO:0000313" key="3">
    <source>
        <dbReference type="EMBL" id="APX90942.1"/>
    </source>
</evidence>
<keyword evidence="2" id="KW-0732">Signal</keyword>
<dbReference type="Gene3D" id="3.40.50.410">
    <property type="entry name" value="von Willebrand factor, type A domain"/>
    <property type="match status" value="1"/>
</dbReference>
<dbReference type="Pfam" id="PF06707">
    <property type="entry name" value="DUF1194"/>
    <property type="match status" value="1"/>
</dbReference>
<dbReference type="Proteomes" id="UP000187266">
    <property type="component" value="Chromosome"/>
</dbReference>
<organism evidence="3 4">
    <name type="scientific">Brevirhabdus pacifica</name>
    <dbReference type="NCBI Taxonomy" id="1267768"/>
    <lineage>
        <taxon>Bacteria</taxon>
        <taxon>Pseudomonadati</taxon>
        <taxon>Pseudomonadota</taxon>
        <taxon>Alphaproteobacteria</taxon>
        <taxon>Rhodobacterales</taxon>
        <taxon>Paracoccaceae</taxon>
        <taxon>Brevirhabdus</taxon>
    </lineage>
</organism>
<accession>A0A1U7DLU0</accession>
<gene>
    <name evidence="3" type="ORF">BV394_03675</name>
</gene>
<sequence length="267" mass="27196">MRAALSALFLALAVLGAATPAGAACRQALTLGLDVSGSVDAEEYAMQRDGLASALEDPRVAQALLAMPRAAISLSIFEWSGSEFQRVLVPWTALSDLPALASVVGQLRASRRVAAPSTTALGTAIAVGRAMLAQRGDCWRHTLDISGDGRSNEGPRPRDLLGTGAGPMVTVNALVIGEGGPDSGPAPGAGTGGPAAGGGTLAGTSGARPVDDLLTYFRAEVIEGPGAFAEPALGYGDYRDAMVRKLLREIRTLAVGDATTDLPVRAH</sequence>